<keyword evidence="2" id="KW-1185">Reference proteome</keyword>
<proteinExistence type="predicted"/>
<comment type="caution">
    <text evidence="1">The sequence shown here is derived from an EMBL/GenBank/DDBJ whole genome shotgun (WGS) entry which is preliminary data.</text>
</comment>
<reference evidence="1 2" key="1">
    <citation type="submission" date="2020-08" db="EMBL/GenBank/DDBJ databases">
        <title>Genomic Encyclopedia of Type Strains, Phase IV (KMG-IV): sequencing the most valuable type-strain genomes for metagenomic binning, comparative biology and taxonomic classification.</title>
        <authorList>
            <person name="Goeker M."/>
        </authorList>
    </citation>
    <scope>NUCLEOTIDE SEQUENCE [LARGE SCALE GENOMIC DNA]</scope>
    <source>
        <strain evidence="1 2">DSM 15895</strain>
    </source>
</reference>
<dbReference type="EMBL" id="JACHHE010000010">
    <property type="protein sequence ID" value="MBB5181597.1"/>
    <property type="molecule type" value="Genomic_DNA"/>
</dbReference>
<protein>
    <submittedName>
        <fullName evidence="1">Uncharacterized protein</fullName>
    </submittedName>
</protein>
<accession>A0A7W8FW69</accession>
<organism evidence="1 2">
    <name type="scientific">Planococcus koreensis</name>
    <dbReference type="NCBI Taxonomy" id="112331"/>
    <lineage>
        <taxon>Bacteria</taxon>
        <taxon>Bacillati</taxon>
        <taxon>Bacillota</taxon>
        <taxon>Bacilli</taxon>
        <taxon>Bacillales</taxon>
        <taxon>Caryophanaceae</taxon>
        <taxon>Planococcus</taxon>
    </lineage>
</organism>
<gene>
    <name evidence="1" type="ORF">HNQ44_003062</name>
</gene>
<dbReference type="AlphaFoldDB" id="A0A7W8FW69"/>
<dbReference type="Proteomes" id="UP000525923">
    <property type="component" value="Unassembled WGS sequence"/>
</dbReference>
<evidence type="ECO:0000313" key="2">
    <source>
        <dbReference type="Proteomes" id="UP000525923"/>
    </source>
</evidence>
<evidence type="ECO:0000313" key="1">
    <source>
        <dbReference type="EMBL" id="MBB5181597.1"/>
    </source>
</evidence>
<sequence>MASAAILLRICFKISNEVEDIEKGMRFLKNEIYTSLILNVNNRNTINLIYLSYF</sequence>
<name>A0A7W8FW69_9BACL</name>